<sequence>MNTLLRKLATTVAIASSCAAGTTMAAGIDMWAMSNSGDGNLWSIDVAGNTTTLIGAIKDPVLGDVGSGWSTVAETPDKTLYFMRRFQNDVHMFKLDSTNIQVSAGVITNVVSLGSTGLGGNLDGLTAGPDGNLYFTAYDNDHTAFVRNGLFRFKPDTAVTEFVGTFANDGGPGGRNSFYTDLAFDPITGDLVGTGTDSNGAFIPYRLSGASVLTGINHSYTYVDAFASWNGALYDGLAYDRLTGDLYASGDSGGVYQIDRATGVIIKNVGNNAGTGVGTDLAVQADTIPNVPEPATLALLGLGLAGIGFGRRRQRT</sequence>
<dbReference type="Proteomes" id="UP000199169">
    <property type="component" value="Unassembled WGS sequence"/>
</dbReference>
<proteinExistence type="predicted"/>
<feature type="signal peptide" evidence="1">
    <location>
        <begin position="1"/>
        <end position="25"/>
    </location>
</feature>
<dbReference type="InterPro" id="IPR015943">
    <property type="entry name" value="WD40/YVTN_repeat-like_dom_sf"/>
</dbReference>
<feature type="domain" description="Ice-binding protein C-terminal" evidence="2">
    <location>
        <begin position="291"/>
        <end position="313"/>
    </location>
</feature>
<evidence type="ECO:0000256" key="1">
    <source>
        <dbReference type="SAM" id="SignalP"/>
    </source>
</evidence>
<protein>
    <recommendedName>
        <fullName evidence="2">Ice-binding protein C-terminal domain-containing protein</fullName>
    </recommendedName>
</protein>
<dbReference type="PROSITE" id="PS51257">
    <property type="entry name" value="PROKAR_LIPOPROTEIN"/>
    <property type="match status" value="1"/>
</dbReference>
<dbReference type="NCBIfam" id="TIGR02595">
    <property type="entry name" value="PEP_CTERM"/>
    <property type="match status" value="1"/>
</dbReference>
<dbReference type="EMBL" id="FLQX01000090">
    <property type="protein sequence ID" value="SBT04706.1"/>
    <property type="molecule type" value="Genomic_DNA"/>
</dbReference>
<dbReference type="RefSeq" id="WP_245754446.1">
    <property type="nucleotide sequence ID" value="NZ_FLQX01000090.1"/>
</dbReference>
<accession>A0A1A8XJ33</accession>
<dbReference type="Pfam" id="PF07589">
    <property type="entry name" value="PEP-CTERM"/>
    <property type="match status" value="1"/>
</dbReference>
<reference evidence="3 4" key="1">
    <citation type="submission" date="2016-06" db="EMBL/GenBank/DDBJ databases">
        <authorList>
            <person name="Kjaerup R.B."/>
            <person name="Dalgaard T.S."/>
            <person name="Juul-Madsen H.R."/>
        </authorList>
    </citation>
    <scope>NUCLEOTIDE SEQUENCE [LARGE SCALE GENOMIC DNA]</scope>
    <source>
        <strain evidence="3">3</strain>
    </source>
</reference>
<evidence type="ECO:0000313" key="4">
    <source>
        <dbReference type="Proteomes" id="UP000199169"/>
    </source>
</evidence>
<feature type="chain" id="PRO_5008381457" description="Ice-binding protein C-terminal domain-containing protein" evidence="1">
    <location>
        <begin position="26"/>
        <end position="316"/>
    </location>
</feature>
<dbReference type="AlphaFoldDB" id="A0A1A8XJ33"/>
<dbReference type="SUPFAM" id="SSF63825">
    <property type="entry name" value="YWTD domain"/>
    <property type="match status" value="1"/>
</dbReference>
<organism evidence="3 4">
    <name type="scientific">Candidatus Accumulibacter aalborgensis</name>
    <dbReference type="NCBI Taxonomy" id="1860102"/>
    <lineage>
        <taxon>Bacteria</taxon>
        <taxon>Pseudomonadati</taxon>
        <taxon>Pseudomonadota</taxon>
        <taxon>Betaproteobacteria</taxon>
        <taxon>Candidatus Accumulibacter</taxon>
    </lineage>
</organism>
<keyword evidence="1" id="KW-0732">Signal</keyword>
<dbReference type="InterPro" id="IPR013424">
    <property type="entry name" value="Ice-binding_C"/>
</dbReference>
<dbReference type="Gene3D" id="2.130.10.10">
    <property type="entry name" value="YVTN repeat-like/Quinoprotein amine dehydrogenase"/>
    <property type="match status" value="1"/>
</dbReference>
<name>A0A1A8XJ33_9PROT</name>
<evidence type="ECO:0000313" key="3">
    <source>
        <dbReference type="EMBL" id="SBT04706.1"/>
    </source>
</evidence>
<keyword evidence="4" id="KW-1185">Reference proteome</keyword>
<evidence type="ECO:0000259" key="2">
    <source>
        <dbReference type="Pfam" id="PF07589"/>
    </source>
</evidence>
<gene>
    <name evidence="3" type="ORF">ACCAA_180005</name>
</gene>